<protein>
    <submittedName>
        <fullName evidence="1">Unannotated protein</fullName>
    </submittedName>
</protein>
<gene>
    <name evidence="1" type="ORF">UFOPK1395_00978</name>
</gene>
<sequence>MKKKIAFVSALLLALSVQTAEAAVKVTVLNPSKVSTKTGLVTLTVSGLPTEHGIYISQCMGIDKATKVPSACNPAKASKLWISNLAADQKMGAKPGKGKLTLKVDKYFKDGDCIHTKCIIYVTNDHNATDKTATQAIAFKFGGINLF</sequence>
<name>A0A6J6BKQ7_9ZZZZ</name>
<reference evidence="1" key="1">
    <citation type="submission" date="2020-05" db="EMBL/GenBank/DDBJ databases">
        <authorList>
            <person name="Chiriac C."/>
            <person name="Salcher M."/>
            <person name="Ghai R."/>
            <person name="Kavagutti S V."/>
        </authorList>
    </citation>
    <scope>NUCLEOTIDE SEQUENCE</scope>
</reference>
<accession>A0A6J6BKQ7</accession>
<proteinExistence type="predicted"/>
<evidence type="ECO:0000313" key="1">
    <source>
        <dbReference type="EMBL" id="CAB4539710.1"/>
    </source>
</evidence>
<dbReference type="InterPro" id="IPR027273">
    <property type="entry name" value="Neocarzinostatin-like"/>
</dbReference>
<dbReference type="SUPFAM" id="SSF49319">
    <property type="entry name" value="Actinoxanthin-like"/>
    <property type="match status" value="1"/>
</dbReference>
<dbReference type="Gene3D" id="2.60.40.230">
    <property type="entry name" value="Neocarzinostatin-like"/>
    <property type="match status" value="1"/>
</dbReference>
<dbReference type="EMBL" id="CAEZSB010000115">
    <property type="protein sequence ID" value="CAB4539710.1"/>
    <property type="molecule type" value="Genomic_DNA"/>
</dbReference>
<dbReference type="AlphaFoldDB" id="A0A6J6BKQ7"/>
<organism evidence="1">
    <name type="scientific">freshwater metagenome</name>
    <dbReference type="NCBI Taxonomy" id="449393"/>
    <lineage>
        <taxon>unclassified sequences</taxon>
        <taxon>metagenomes</taxon>
        <taxon>ecological metagenomes</taxon>
    </lineage>
</organism>